<dbReference type="FunFam" id="3.30.930.10:FF:000061">
    <property type="entry name" value="Histidine--tRNA ligase, cytoplasmic"/>
    <property type="match status" value="1"/>
</dbReference>
<evidence type="ECO:0000256" key="2">
    <source>
        <dbReference type="ARBA" id="ARBA00012815"/>
    </source>
</evidence>
<evidence type="ECO:0000256" key="1">
    <source>
        <dbReference type="ARBA" id="ARBA00008226"/>
    </source>
</evidence>
<dbReference type="HAMAP" id="MF_00127">
    <property type="entry name" value="His_tRNA_synth"/>
    <property type="match status" value="1"/>
</dbReference>
<dbReference type="OMA" id="YLEAMNC"/>
<organism evidence="10 11">
    <name type="scientific">Tetrahymena thermophila (strain SB210)</name>
    <dbReference type="NCBI Taxonomy" id="312017"/>
    <lineage>
        <taxon>Eukaryota</taxon>
        <taxon>Sar</taxon>
        <taxon>Alveolata</taxon>
        <taxon>Ciliophora</taxon>
        <taxon>Intramacronucleata</taxon>
        <taxon>Oligohymenophorea</taxon>
        <taxon>Hymenostomatida</taxon>
        <taxon>Tetrahymenina</taxon>
        <taxon>Tetrahymenidae</taxon>
        <taxon>Tetrahymena</taxon>
    </lineage>
</organism>
<dbReference type="OrthoDB" id="1906957at2759"/>
<comment type="catalytic activity">
    <reaction evidence="8">
        <text>tRNA(His) + L-histidine + ATP = L-histidyl-tRNA(His) + AMP + diphosphate + H(+)</text>
        <dbReference type="Rhea" id="RHEA:17313"/>
        <dbReference type="Rhea" id="RHEA-COMP:9665"/>
        <dbReference type="Rhea" id="RHEA-COMP:9689"/>
        <dbReference type="ChEBI" id="CHEBI:15378"/>
        <dbReference type="ChEBI" id="CHEBI:30616"/>
        <dbReference type="ChEBI" id="CHEBI:33019"/>
        <dbReference type="ChEBI" id="CHEBI:57595"/>
        <dbReference type="ChEBI" id="CHEBI:78442"/>
        <dbReference type="ChEBI" id="CHEBI:78527"/>
        <dbReference type="ChEBI" id="CHEBI:456215"/>
        <dbReference type="EC" id="6.1.1.21"/>
    </reaction>
</comment>
<dbReference type="RefSeq" id="XP_001031915.1">
    <property type="nucleotide sequence ID" value="XM_001031915.1"/>
</dbReference>
<dbReference type="PANTHER" id="PTHR11476:SF7">
    <property type="entry name" value="HISTIDINE--TRNA LIGASE"/>
    <property type="match status" value="1"/>
</dbReference>
<keyword evidence="11" id="KW-1185">Reference proteome</keyword>
<dbReference type="GO" id="GO:0005739">
    <property type="term" value="C:mitochondrion"/>
    <property type="evidence" value="ECO:0007669"/>
    <property type="project" value="TreeGrafter"/>
</dbReference>
<evidence type="ECO:0000256" key="7">
    <source>
        <dbReference type="ARBA" id="ARBA00022917"/>
    </source>
</evidence>
<dbReference type="GO" id="GO:0032543">
    <property type="term" value="P:mitochondrial translation"/>
    <property type="evidence" value="ECO:0007669"/>
    <property type="project" value="TreeGrafter"/>
</dbReference>
<name>Q22FX4_TETTS</name>
<accession>Q22FX4</accession>
<dbReference type="InterPro" id="IPR006195">
    <property type="entry name" value="aa-tRNA-synth_II"/>
</dbReference>
<dbReference type="InParanoid" id="Q22FX4"/>
<dbReference type="SUPFAM" id="SSF52954">
    <property type="entry name" value="Class II aaRS ABD-related"/>
    <property type="match status" value="1"/>
</dbReference>
<dbReference type="Pfam" id="PF03129">
    <property type="entry name" value="HGTP_anticodon"/>
    <property type="match status" value="1"/>
</dbReference>
<dbReference type="STRING" id="312017.Q22FX4"/>
<dbReference type="FunFam" id="3.40.50.800:FF:000012">
    <property type="entry name" value="Histidine--tRNA ligase, cytoplasmic"/>
    <property type="match status" value="1"/>
</dbReference>
<evidence type="ECO:0000256" key="5">
    <source>
        <dbReference type="ARBA" id="ARBA00022741"/>
    </source>
</evidence>
<protein>
    <recommendedName>
        <fullName evidence="3">Histidine--tRNA ligase, cytoplasmic</fullName>
        <ecNumber evidence="2">6.1.1.21</ecNumber>
    </recommendedName>
</protein>
<sequence>MVKIIGLRNLNRTEIQEVVFENEGIQLDATIVNDFICETKEALLSLDEINKIIDLNSSKLSQAILDLKLEKESNFSRGFLFILSLALTKSRKSIRKSTIEFVLSTFNAFVKPSGLSVNPYNILRVFYGQQGITEALTTAGIAPVQLTKDEVELILLSVQSTYVSALTLWNLFGTKNVLKLGSVSYAFFCESGYINTEQFLTAYSEKRSLQRSISLLATEIQNLLFSSRLSKKKATQEITSWIEIAGTVRNGLQSLLDFLVDELAVESDDVKIQSSGVTNQIELKNFMGLNNLLISLLGSISLQAINTLNRIVSNAGLLENKVKTLLAEVVSYNSSLNFSYLTGNYKALGENFILALQFDKYISYLYQAIQYEFFVSYYTLHALNKQLSENKKGKEDDSKKKKKEVKLLQLGKGTEVVFNEVQEKFKIAGEEKCLEVEENISQNYFSLHNNQLLAQIDELIAPRNEERRKPKIPKGTRDFNPLQMAIKRKVFKIIQGILLQHGAVEIDTPVFELKETLTGKYGNDSKLIYDLDDQGGELLSLRYDLTVPFARFLATQSLTNFKRFHIAKVYRRDQPNMTKGRYREFYQCDIDIAGNYDPMIPDAEIIKVVNDILQALELGSPFTIKVNSRKILDAMIEIAGAPHSKFKTICSSIDKLDKEPWSEVRRELIEDKGLDVVIVDKLGHFVSYKGKPFELLQKIKDDKLFDASEAGRQGVQEMTLLFDYLEAMNCLSNVSFDLSLARGLDYYTGMIYEAVLEGANIGSIGGGGRYDGLVGMFSSKQIPSVGGSVGIERVFNILEEQYKKKLSIRATETEFLVCTVGNGLCKEKLRLVNEMWARGLKTEIIYSEKPKPRKQLDYAYENQIPFTIWLGEEEIKGGFVKVKCTYTKVEEPCPRDKLFETLEQKLVQYHDDLINDRVVYTYEEIKEN</sequence>
<dbReference type="Gene3D" id="3.30.930.10">
    <property type="entry name" value="Bira Bifunctional Protein, Domain 2"/>
    <property type="match status" value="1"/>
</dbReference>
<gene>
    <name evidence="10" type="ORF">TTHERM_00721830</name>
</gene>
<dbReference type="CDD" id="cd00773">
    <property type="entry name" value="HisRS-like_core"/>
    <property type="match status" value="1"/>
</dbReference>
<evidence type="ECO:0000313" key="10">
    <source>
        <dbReference type="EMBL" id="EAR84252.1"/>
    </source>
</evidence>
<dbReference type="eggNOG" id="KOG1936">
    <property type="taxonomic scope" value="Eukaryota"/>
</dbReference>
<dbReference type="GO" id="GO:0006427">
    <property type="term" value="P:histidyl-tRNA aminoacylation"/>
    <property type="evidence" value="ECO:0007669"/>
    <property type="project" value="InterPro"/>
</dbReference>
<dbReference type="GeneID" id="7836240"/>
<evidence type="ECO:0000256" key="4">
    <source>
        <dbReference type="ARBA" id="ARBA00022598"/>
    </source>
</evidence>
<dbReference type="AlphaFoldDB" id="Q22FX4"/>
<dbReference type="Gene3D" id="3.40.50.800">
    <property type="entry name" value="Anticodon-binding domain"/>
    <property type="match status" value="1"/>
</dbReference>
<comment type="similarity">
    <text evidence="1">Belongs to the class-II aminoacyl-tRNA synthetase family.</text>
</comment>
<dbReference type="PANTHER" id="PTHR11476">
    <property type="entry name" value="HISTIDYL-TRNA SYNTHETASE"/>
    <property type="match status" value="1"/>
</dbReference>
<evidence type="ECO:0000313" key="11">
    <source>
        <dbReference type="Proteomes" id="UP000009168"/>
    </source>
</evidence>
<dbReference type="GO" id="GO:0003723">
    <property type="term" value="F:RNA binding"/>
    <property type="evidence" value="ECO:0007669"/>
    <property type="project" value="TreeGrafter"/>
</dbReference>
<dbReference type="InterPro" id="IPR045864">
    <property type="entry name" value="aa-tRNA-synth_II/BPL/LPL"/>
</dbReference>
<dbReference type="NCBIfam" id="TIGR00442">
    <property type="entry name" value="hisS"/>
    <property type="match status" value="1"/>
</dbReference>
<evidence type="ECO:0000259" key="9">
    <source>
        <dbReference type="PROSITE" id="PS50862"/>
    </source>
</evidence>
<dbReference type="PROSITE" id="PS50862">
    <property type="entry name" value="AA_TRNA_LIGASE_II"/>
    <property type="match status" value="1"/>
</dbReference>
<proteinExistence type="inferred from homology"/>
<evidence type="ECO:0000256" key="3">
    <source>
        <dbReference type="ARBA" id="ARBA00015302"/>
    </source>
</evidence>
<keyword evidence="7" id="KW-0648">Protein biosynthesis</keyword>
<dbReference type="GO" id="GO:0005524">
    <property type="term" value="F:ATP binding"/>
    <property type="evidence" value="ECO:0007669"/>
    <property type="project" value="UniProtKB-KW"/>
</dbReference>
<dbReference type="InterPro" id="IPR004154">
    <property type="entry name" value="Anticodon-bd"/>
</dbReference>
<dbReference type="SUPFAM" id="SSF55681">
    <property type="entry name" value="Class II aaRS and biotin synthetases"/>
    <property type="match status" value="1"/>
</dbReference>
<evidence type="ECO:0000256" key="8">
    <source>
        <dbReference type="ARBA" id="ARBA00047639"/>
    </source>
</evidence>
<keyword evidence="5" id="KW-0547">Nucleotide-binding</keyword>
<dbReference type="Pfam" id="PF13393">
    <property type="entry name" value="tRNA-synt_His"/>
    <property type="match status" value="1"/>
</dbReference>
<dbReference type="EMBL" id="GG662576">
    <property type="protein sequence ID" value="EAR84252.1"/>
    <property type="molecule type" value="Genomic_DNA"/>
</dbReference>
<evidence type="ECO:0000256" key="6">
    <source>
        <dbReference type="ARBA" id="ARBA00022840"/>
    </source>
</evidence>
<dbReference type="InterPro" id="IPR041715">
    <property type="entry name" value="HisRS-like_core"/>
</dbReference>
<dbReference type="GO" id="GO:0005829">
    <property type="term" value="C:cytosol"/>
    <property type="evidence" value="ECO:0007669"/>
    <property type="project" value="TreeGrafter"/>
</dbReference>
<keyword evidence="4 10" id="KW-0436">Ligase</keyword>
<dbReference type="KEGG" id="tet:TTHERM_00721830"/>
<dbReference type="HOGENOM" id="CLU_006858_1_1_1"/>
<reference evidence="11" key="1">
    <citation type="journal article" date="2006" name="PLoS Biol.">
        <title>Macronuclear genome sequence of the ciliate Tetrahymena thermophila, a model eukaryote.</title>
        <authorList>
            <person name="Eisen J.A."/>
            <person name="Coyne R.S."/>
            <person name="Wu M."/>
            <person name="Wu D."/>
            <person name="Thiagarajan M."/>
            <person name="Wortman J.R."/>
            <person name="Badger J.H."/>
            <person name="Ren Q."/>
            <person name="Amedeo P."/>
            <person name="Jones K.M."/>
            <person name="Tallon L.J."/>
            <person name="Delcher A.L."/>
            <person name="Salzberg S.L."/>
            <person name="Silva J.C."/>
            <person name="Haas B.J."/>
            <person name="Majoros W.H."/>
            <person name="Farzad M."/>
            <person name="Carlton J.M."/>
            <person name="Smith R.K. Jr."/>
            <person name="Garg J."/>
            <person name="Pearlman R.E."/>
            <person name="Karrer K.M."/>
            <person name="Sun L."/>
            <person name="Manning G."/>
            <person name="Elde N.C."/>
            <person name="Turkewitz A.P."/>
            <person name="Asai D.J."/>
            <person name="Wilkes D.E."/>
            <person name="Wang Y."/>
            <person name="Cai H."/>
            <person name="Collins K."/>
            <person name="Stewart B.A."/>
            <person name="Lee S.R."/>
            <person name="Wilamowska K."/>
            <person name="Weinberg Z."/>
            <person name="Ruzzo W.L."/>
            <person name="Wloga D."/>
            <person name="Gaertig J."/>
            <person name="Frankel J."/>
            <person name="Tsao C.-C."/>
            <person name="Gorovsky M.A."/>
            <person name="Keeling P.J."/>
            <person name="Waller R.F."/>
            <person name="Patron N.J."/>
            <person name="Cherry J.M."/>
            <person name="Stover N.A."/>
            <person name="Krieger C.J."/>
            <person name="del Toro C."/>
            <person name="Ryder H.F."/>
            <person name="Williamson S.C."/>
            <person name="Barbeau R.A."/>
            <person name="Hamilton E.P."/>
            <person name="Orias E."/>
        </authorList>
    </citation>
    <scope>NUCLEOTIDE SEQUENCE [LARGE SCALE GENOMIC DNA]</scope>
    <source>
        <strain evidence="11">SB210</strain>
    </source>
</reference>
<dbReference type="Proteomes" id="UP000009168">
    <property type="component" value="Unassembled WGS sequence"/>
</dbReference>
<dbReference type="GO" id="GO:0004821">
    <property type="term" value="F:histidine-tRNA ligase activity"/>
    <property type="evidence" value="ECO:0007669"/>
    <property type="project" value="UniProtKB-EC"/>
</dbReference>
<dbReference type="InterPro" id="IPR015807">
    <property type="entry name" value="His-tRNA-ligase"/>
</dbReference>
<keyword evidence="6" id="KW-0067">ATP-binding</keyword>
<feature type="domain" description="Aminoacyl-transfer RNA synthetases class-II family profile" evidence="9">
    <location>
        <begin position="465"/>
        <end position="801"/>
    </location>
</feature>
<dbReference type="EC" id="6.1.1.21" evidence="2"/>
<dbReference type="InterPro" id="IPR036621">
    <property type="entry name" value="Anticodon-bd_dom_sf"/>
</dbReference>